<name>A0A4R1B840_9BACT</name>
<dbReference type="Proteomes" id="UP000295334">
    <property type="component" value="Unassembled WGS sequence"/>
</dbReference>
<dbReference type="Gene3D" id="3.40.50.12580">
    <property type="match status" value="1"/>
</dbReference>
<evidence type="ECO:0000313" key="2">
    <source>
        <dbReference type="Proteomes" id="UP000295334"/>
    </source>
</evidence>
<proteinExistence type="predicted"/>
<dbReference type="OrthoDB" id="9780552at2"/>
<dbReference type="InterPro" id="IPR043148">
    <property type="entry name" value="TagF_C"/>
</dbReference>
<evidence type="ECO:0000313" key="1">
    <source>
        <dbReference type="EMBL" id="TCJ12019.1"/>
    </source>
</evidence>
<reference evidence="1 2" key="1">
    <citation type="submission" date="2019-03" db="EMBL/GenBank/DDBJ databases">
        <authorList>
            <person name="Kim M.K.M."/>
        </authorList>
    </citation>
    <scope>NUCLEOTIDE SEQUENCE [LARGE SCALE GENOMIC DNA]</scope>
    <source>
        <strain evidence="1 2">17J68-12</strain>
    </source>
</reference>
<dbReference type="RefSeq" id="WP_131450496.1">
    <property type="nucleotide sequence ID" value="NZ_SJZI01000052.1"/>
</dbReference>
<evidence type="ECO:0008006" key="3">
    <source>
        <dbReference type="Google" id="ProtNLM"/>
    </source>
</evidence>
<accession>A0A4R1B840</accession>
<sequence length="364" mass="40945">MLSFFKEYSDSQKLVAQQYDIVFYTEGAYYFQYLRHLFEAFAGRPGLRIAYISSEKSDPVLNTKIQGLDTWYIRKTLLFVWPRLQAKVLISTMPGIGQHGYKRSPGIGRYVYVFHALVSTHQQYRPGAFRYYDALFCCGPDHEAEAGKEDALEGIPPRDLIAYGYPLLEDLRLKDSGQEPCILLAPSWHPEGILNTCLKPLLEQLLQLGLPVQVRPHPEFVKRNPKAMKELEAQVRRNPRLSIDRSAEVFTQLAAARLLVTDRSGIALEYAFARRRPVLFVDTPPKVYNPDFGALGLTPTEDRLRPLLGRSVAPGEIEKAASVAATLLAEAASFAPVLEKLEAETVYGPAYWSNGIAYIESCLS</sequence>
<protein>
    <recommendedName>
        <fullName evidence="3">CDP-glycerol--glycerophosphate glycerophosphotransferase</fullName>
    </recommendedName>
</protein>
<comment type="caution">
    <text evidence="1">The sequence shown here is derived from an EMBL/GenBank/DDBJ whole genome shotgun (WGS) entry which is preliminary data.</text>
</comment>
<dbReference type="AlphaFoldDB" id="A0A4R1B840"/>
<gene>
    <name evidence="1" type="ORF">EPD60_15795</name>
</gene>
<keyword evidence="2" id="KW-1185">Reference proteome</keyword>
<dbReference type="SUPFAM" id="SSF53756">
    <property type="entry name" value="UDP-Glycosyltransferase/glycogen phosphorylase"/>
    <property type="match status" value="1"/>
</dbReference>
<organism evidence="1 2">
    <name type="scientific">Flaviaesturariibacter flavus</name>
    <dbReference type="NCBI Taxonomy" id="2502780"/>
    <lineage>
        <taxon>Bacteria</taxon>
        <taxon>Pseudomonadati</taxon>
        <taxon>Bacteroidota</taxon>
        <taxon>Chitinophagia</taxon>
        <taxon>Chitinophagales</taxon>
        <taxon>Chitinophagaceae</taxon>
        <taxon>Flaviaestuariibacter</taxon>
    </lineage>
</organism>
<dbReference type="EMBL" id="SJZI01000052">
    <property type="protein sequence ID" value="TCJ12019.1"/>
    <property type="molecule type" value="Genomic_DNA"/>
</dbReference>